<dbReference type="Gene3D" id="2.40.420.20">
    <property type="match status" value="1"/>
</dbReference>
<evidence type="ECO:0000256" key="2">
    <source>
        <dbReference type="SAM" id="Phobius"/>
    </source>
</evidence>
<feature type="domain" description="Multidrug resistance protein MdtA-like beta-barrel" evidence="5">
    <location>
        <begin position="230"/>
        <end position="309"/>
    </location>
</feature>
<dbReference type="Gene3D" id="2.40.50.100">
    <property type="match status" value="1"/>
</dbReference>
<dbReference type="Pfam" id="PF25876">
    <property type="entry name" value="HH_MFP_RND"/>
    <property type="match status" value="1"/>
</dbReference>
<evidence type="ECO:0000259" key="4">
    <source>
        <dbReference type="Pfam" id="PF25917"/>
    </source>
</evidence>
<dbReference type="NCBIfam" id="TIGR01730">
    <property type="entry name" value="RND_mfp"/>
    <property type="match status" value="1"/>
</dbReference>
<dbReference type="Proteomes" id="UP000093044">
    <property type="component" value="Chromosome"/>
</dbReference>
<protein>
    <submittedName>
        <fullName evidence="7">Efflux transporter periplasmic adaptor subunit</fullName>
    </submittedName>
</protein>
<keyword evidence="2" id="KW-1133">Transmembrane helix</keyword>
<dbReference type="InterPro" id="IPR058626">
    <property type="entry name" value="MdtA-like_b-barrel"/>
</dbReference>
<dbReference type="Pfam" id="PF25917">
    <property type="entry name" value="BSH_RND"/>
    <property type="match status" value="1"/>
</dbReference>
<accession>A0A1B2I1G9</accession>
<evidence type="ECO:0000259" key="3">
    <source>
        <dbReference type="Pfam" id="PF25876"/>
    </source>
</evidence>
<dbReference type="GO" id="GO:0046677">
    <property type="term" value="P:response to antibiotic"/>
    <property type="evidence" value="ECO:0007669"/>
    <property type="project" value="TreeGrafter"/>
</dbReference>
<dbReference type="Gene3D" id="2.40.30.170">
    <property type="match status" value="1"/>
</dbReference>
<dbReference type="STRING" id="1197717.BED41_01095"/>
<gene>
    <name evidence="7" type="ORF">BED41_01095</name>
</gene>
<keyword evidence="2" id="KW-0812">Transmembrane</keyword>
<comment type="similarity">
    <text evidence="1">Belongs to the membrane fusion protein (MFP) (TC 8.A.1) family.</text>
</comment>
<sequence>MQNSEEKRNIELNSKQKSGWIKIAVIIVVIAAAFYGYKAWNGGKAAQPQATQAQSAEPLVIVKPVEKADASTQPSEYVGRVEAIQSVQVKPQISGEIAKVCFKEGSIVKAGQLLFQIDPAQYQATVALRKAELEQANANLDAAEKYYARVQAAETRAVSAAERDTAESNVLQGRAAVSQAKANLRLAEINLGYTRITSPITGKIGIANLTKGNYVTPASGALATIVQMNPVRVSYSLPDRDYLDQLELFKKEGSVYKTKLILSNGTELDVPGQRDFEDNAVDQMTGTVMMRLRFTNDGGMLIPGEMVRVFTQPVKSHIVNVIPQTAVMADEEGDYVYVVEADNTAHIVRVKLGREMGSLREVTSGLKDGQNVVVAGLQNIRPGVKVRIDTSASANVYDSNSALDATSGAEIVTSGDSGAAKEEN</sequence>
<dbReference type="PANTHER" id="PTHR30158">
    <property type="entry name" value="ACRA/E-RELATED COMPONENT OF DRUG EFFLUX TRANSPORTER"/>
    <property type="match status" value="1"/>
</dbReference>
<feature type="domain" description="Multidrug resistance protein MdtA-like barrel-sandwich hybrid" evidence="4">
    <location>
        <begin position="86"/>
        <end position="222"/>
    </location>
</feature>
<feature type="transmembrane region" description="Helical" evidence="2">
    <location>
        <begin position="20"/>
        <end position="37"/>
    </location>
</feature>
<dbReference type="GO" id="GO:0005886">
    <property type="term" value="C:plasma membrane"/>
    <property type="evidence" value="ECO:0007669"/>
    <property type="project" value="TreeGrafter"/>
</dbReference>
<name>A0A1B2I1G9_9BACT</name>
<dbReference type="InterPro" id="IPR006143">
    <property type="entry name" value="RND_pump_MFP"/>
</dbReference>
<dbReference type="Gene3D" id="1.10.287.470">
    <property type="entry name" value="Helix hairpin bin"/>
    <property type="match status" value="1"/>
</dbReference>
<reference evidence="7" key="1">
    <citation type="submission" date="2016-08" db="EMBL/GenBank/DDBJ databases">
        <title>Complete genome of Cloacibacillus porcorum.</title>
        <authorList>
            <person name="Looft T."/>
            <person name="Bayles D.O."/>
            <person name="Alt D.P."/>
        </authorList>
    </citation>
    <scope>NUCLEOTIDE SEQUENCE [LARGE SCALE GENOMIC DNA]</scope>
    <source>
        <strain evidence="7">CL-84</strain>
    </source>
</reference>
<dbReference type="GO" id="GO:0030313">
    <property type="term" value="C:cell envelope"/>
    <property type="evidence" value="ECO:0007669"/>
    <property type="project" value="UniProtKB-SubCell"/>
</dbReference>
<evidence type="ECO:0000313" key="7">
    <source>
        <dbReference type="EMBL" id="ANZ43819.1"/>
    </source>
</evidence>
<dbReference type="EMBL" id="CP016757">
    <property type="protein sequence ID" value="ANZ43819.1"/>
    <property type="molecule type" value="Genomic_DNA"/>
</dbReference>
<dbReference type="InterPro" id="IPR058625">
    <property type="entry name" value="MdtA-like_BSH"/>
</dbReference>
<dbReference type="InterPro" id="IPR058637">
    <property type="entry name" value="YknX-like_C"/>
</dbReference>
<keyword evidence="8" id="KW-1185">Reference proteome</keyword>
<evidence type="ECO:0000313" key="8">
    <source>
        <dbReference type="Proteomes" id="UP000093044"/>
    </source>
</evidence>
<proteinExistence type="inferred from homology"/>
<dbReference type="Pfam" id="PF25944">
    <property type="entry name" value="Beta-barrel_RND"/>
    <property type="match status" value="1"/>
</dbReference>
<dbReference type="KEGG" id="cpor:BED41_01095"/>
<dbReference type="AlphaFoldDB" id="A0A1B2I1G9"/>
<organism evidence="7 8">
    <name type="scientific">Cloacibacillus porcorum</name>
    <dbReference type="NCBI Taxonomy" id="1197717"/>
    <lineage>
        <taxon>Bacteria</taxon>
        <taxon>Thermotogati</taxon>
        <taxon>Synergistota</taxon>
        <taxon>Synergistia</taxon>
        <taxon>Synergistales</taxon>
        <taxon>Synergistaceae</taxon>
        <taxon>Cloacibacillus</taxon>
    </lineage>
</organism>
<feature type="domain" description="YknX-like C-terminal permuted SH3-like" evidence="6">
    <location>
        <begin position="320"/>
        <end position="387"/>
    </location>
</feature>
<evidence type="ECO:0000256" key="1">
    <source>
        <dbReference type="ARBA" id="ARBA00009477"/>
    </source>
</evidence>
<dbReference type="SUPFAM" id="SSF111369">
    <property type="entry name" value="HlyD-like secretion proteins"/>
    <property type="match status" value="1"/>
</dbReference>
<dbReference type="GO" id="GO:0022857">
    <property type="term" value="F:transmembrane transporter activity"/>
    <property type="evidence" value="ECO:0007669"/>
    <property type="project" value="InterPro"/>
</dbReference>
<evidence type="ECO:0000259" key="5">
    <source>
        <dbReference type="Pfam" id="PF25944"/>
    </source>
</evidence>
<feature type="domain" description="Multidrug resistance protein MdtA-like alpha-helical hairpin" evidence="3">
    <location>
        <begin position="130"/>
        <end position="194"/>
    </location>
</feature>
<keyword evidence="2" id="KW-0472">Membrane</keyword>
<dbReference type="Pfam" id="PF25989">
    <property type="entry name" value="YknX_C"/>
    <property type="match status" value="1"/>
</dbReference>
<dbReference type="OrthoDB" id="9772050at2"/>
<dbReference type="InterPro" id="IPR058624">
    <property type="entry name" value="MdtA-like_HH"/>
</dbReference>
<evidence type="ECO:0000259" key="6">
    <source>
        <dbReference type="Pfam" id="PF25989"/>
    </source>
</evidence>